<dbReference type="FunFam" id="2.60.120.290:FF:000018">
    <property type="entry name" value="cubilin"/>
    <property type="match status" value="3"/>
</dbReference>
<dbReference type="InterPro" id="IPR035914">
    <property type="entry name" value="Sperma_CUB_dom_sf"/>
</dbReference>
<feature type="domain" description="CUB" evidence="8">
    <location>
        <begin position="1893"/>
        <end position="2005"/>
    </location>
</feature>
<feature type="domain" description="CUB" evidence="8">
    <location>
        <begin position="652"/>
        <end position="769"/>
    </location>
</feature>
<feature type="domain" description="CUB" evidence="8">
    <location>
        <begin position="1777"/>
        <end position="1889"/>
    </location>
</feature>
<evidence type="ECO:0000256" key="5">
    <source>
        <dbReference type="ARBA" id="ARBA00023180"/>
    </source>
</evidence>
<feature type="non-terminal residue" evidence="9">
    <location>
        <position position="1"/>
    </location>
</feature>
<accession>A0A851Y0P3</accession>
<dbReference type="Proteomes" id="UP000637704">
    <property type="component" value="Unassembled WGS sequence"/>
</dbReference>
<feature type="domain" description="CUB" evidence="8">
    <location>
        <begin position="175"/>
        <end position="287"/>
    </location>
</feature>
<dbReference type="InterPro" id="IPR000859">
    <property type="entry name" value="CUB_dom"/>
</dbReference>
<dbReference type="PANTHER" id="PTHR24251:SF37">
    <property type="entry name" value="CUB DOMAIN-CONTAINING PROTEIN"/>
    <property type="match status" value="1"/>
</dbReference>
<keyword evidence="4 7" id="KW-1015">Disulfide bond</keyword>
<protein>
    <submittedName>
        <fullName evidence="9">CUBN protein</fullName>
    </submittedName>
</protein>
<evidence type="ECO:0000256" key="6">
    <source>
        <dbReference type="ARBA" id="ARBA00023329"/>
    </source>
</evidence>
<evidence type="ECO:0000256" key="3">
    <source>
        <dbReference type="ARBA" id="ARBA00022737"/>
    </source>
</evidence>
<dbReference type="Pfam" id="PF00431">
    <property type="entry name" value="CUB"/>
    <property type="match status" value="18"/>
</dbReference>
<name>A0A851Y0P3_EOLRO</name>
<evidence type="ECO:0000259" key="8">
    <source>
        <dbReference type="PROSITE" id="PS01180"/>
    </source>
</evidence>
<feature type="domain" description="CUB" evidence="8">
    <location>
        <begin position="952"/>
        <end position="1069"/>
    </location>
</feature>
<feature type="non-terminal residue" evidence="9">
    <location>
        <position position="2005"/>
    </location>
</feature>
<feature type="domain" description="CUB" evidence="8">
    <location>
        <begin position="1419"/>
        <end position="1532"/>
    </location>
</feature>
<comment type="caution">
    <text evidence="7">Lacks conserved residue(s) required for the propagation of feature annotation.</text>
</comment>
<reference evidence="9" key="1">
    <citation type="submission" date="2019-09" db="EMBL/GenBank/DDBJ databases">
        <title>Bird 10,000 Genomes (B10K) Project - Family phase.</title>
        <authorList>
            <person name="Zhang G."/>
        </authorList>
    </citation>
    <scope>NUCLEOTIDE SEQUENCE</scope>
    <source>
        <strain evidence="9">B10K-DU-025-06</strain>
        <tissue evidence="9">Mixed tissue sample</tissue>
    </source>
</reference>
<proteinExistence type="predicted"/>
<dbReference type="CDD" id="cd00041">
    <property type="entry name" value="CUB"/>
    <property type="match status" value="17"/>
</dbReference>
<dbReference type="Gene3D" id="2.60.120.290">
    <property type="entry name" value="Spermadhesin, CUB domain"/>
    <property type="match status" value="18"/>
</dbReference>
<feature type="domain" description="CUB" evidence="8">
    <location>
        <begin position="1187"/>
        <end position="1301"/>
    </location>
</feature>
<evidence type="ECO:0000313" key="10">
    <source>
        <dbReference type="Proteomes" id="UP000637704"/>
    </source>
</evidence>
<dbReference type="FunFam" id="2.60.120.290:FF:000003">
    <property type="entry name" value="Neuropilin"/>
    <property type="match status" value="4"/>
</dbReference>
<gene>
    <name evidence="9" type="primary">Cubn</name>
    <name evidence="9" type="ORF">EOLROS_R08241</name>
</gene>
<sequence length="2005" mass="219283">VFDGPSSEAPLLRKLCGTQLPPPIISSKNLMYIRMHSDTAFQHRGFSARFTEACGSFIESDSVGAAISSPLYPVKYPKNQNCSWIIQAQEPFNHVTLSFTDLDIESNGQSCTMDFVEILDGNNYEAPLQGRYCGSTIPHPITSFGNSLVVNFISNNYNIAARGFHATYAASSSSCGGTFHMERGAFNSPAYPEPYPLNAECVWTILSSPGNRLQLSFIAFQVEDSSGCTKDYLEVREGNDTGRLVGRFCGSSLPSNYTSIVGHVLWVKFVSDSSGTDTGFRATFSHLYANDIVGNSGQIASPQWPRSYPHNSNYQWRISVNDSQVIHGRILQMDIENYGRCHYDKLKVYDGPTVHSYPIATYCGADPASFASSGSSMTIQFQSDSSVAGKGFLLEWYAVDAPAVTHTIARGACGGAVRTEETPSFLFSPGWPMNYRNFADCVWLIRAPGSTVEFNVLALDIESHSSCNYDKLIIRDGDTSLSPVLATLCGREPPGPIRSSGEAMFIHFTSDASVTGAGFNASYQKSCGGYLRTGRGVITSPNYPQDYAPNLNCSWHVAVTSGFIIAVHFEQPFQVKSEDASCSLGDYVELKNGLDNASPPLVSGRGNGRFCGSSPISTMYTTDNQLFVHFISDSRNEGQGFKLKYEAKSLACGGNIYINDFNPSGYTSSPNYPSNYPPHADCVWTITAPNGHAVELQFEDQFYIEPSPNCSSSYLELRNGADSTAPIIAKLCGDLMPGLQRSSGAIMYLRFRSDNSATHVGFTAKYSIGNACIYQFLILEKILVSGNLLGRYCGNTPPDAVDTSDAFAYIKFVTDGSVNARGFRLRFDSSTEECGGDFTAPVGTFTSPNYPNLYPHNRVCEWRITVEEGRRVTLTFNDMKTEEHWRCSSDYVAVYNGLRQNSPQLAKLCGEVNPGTEVKSSGNTMKVILVTDMSHATRGFSVSYTSSEDAVCGGTLMGYAGGNFSSPGYDGVKNYTSKLNCEWTIENPSHYNSSIYVYFEDFHLEHHQNCQYDYLELRIGDADGELIARLCGQAAPSVPLVIAAPQIWVHFISDENTEDKGFLAHYTFEACGGVQSGESGVISSPNYPEPYSNLNRCSWLLEAPEGETITLTFTAFHVENHLLCKWDSVTILNGGSPGSPVIGKYCGNSSPGTIQSGSSKLVVIFNSDRSIQGGGFYATWTAESLGCGGIIHSDNGMIKSPHWPQNFPMNTRCTWTIITHESKHLEVNFHNNFQIPDSNGSCQSSYVKVWRGNSEEKAALLTTGCGSSAPDSVVAPNNVITIVFQSQDAPGPGFSASFTSRCGVNFTSPAGRIVSPNYPSQYDNNLNCTYIIDQGSQSLVILEFETFHLEAPALLSRICLYDGLSIFSGTRVTPHPLITLCGNELPAPVSVFGPMLLNFYTDSHIAGFGFQARYRAIACGGIFSGSAGVISSPAHSVLDYHNNMNCSYYITVGNNKVVSLKFNSFQLEISPSCYKDYVAVYDGSDTNAPLLGKFCGSTLPPNITSSSNNLFLVFITDFFGADRGWKASFRETLGPQHGCGGYLTNSPYSFGSPVSNVTRRYERNLGCVWIITAPANKLINLTFTSFVLEAPSARACRYDYVQLYDGDNENANLVGMFCGSTVPAPFLSTHNSLTVKFVTDNSVEREGFNATYTTVDRLCGGIYNATSTSLTATSPNFPNEYPPFTLCTWVIDAPPQQQVRVVVEAFNLHSSQDCSQNYLELQDSPTHSQGSVHRFCGTETFPVPEFYSYDRTAIVTFKSDEYMTNNGVRFTYQATGCSREYNQPFGYLKSPGWPGHHPNNMDCSIILRAPLNHTISLFFHAFSLEDSTQCSHDFLEVRNGSDVQSPLLGRFCGNTVPSPIFPKNHVVYLRFKSDFSGAHDGYEITWTSSSSGCGGTLYGRTGSFASPSYPATYHNNTDCEWSITAPKGRIVTVNFDFISIDDPGDCSSNYLILYNGPDASYPPAGPYCGMDTNIAPFIATSHQVSIKFHAEYVTLPSGFQLSWTS</sequence>
<feature type="domain" description="CUB" evidence="8">
    <location>
        <begin position="1302"/>
        <end position="1417"/>
    </location>
</feature>
<dbReference type="SMART" id="SM00042">
    <property type="entry name" value="CUB"/>
    <property type="match status" value="16"/>
</dbReference>
<dbReference type="EMBL" id="WBNI01001230">
    <property type="protein sequence ID" value="NXD71073.1"/>
    <property type="molecule type" value="Genomic_DNA"/>
</dbReference>
<feature type="domain" description="CUB" evidence="8">
    <location>
        <begin position="54"/>
        <end position="171"/>
    </location>
</feature>
<feature type="domain" description="CUB" evidence="8">
    <location>
        <begin position="1539"/>
        <end position="1655"/>
    </location>
</feature>
<feature type="domain" description="CUB" evidence="8">
    <location>
        <begin position="288"/>
        <end position="399"/>
    </location>
</feature>
<keyword evidence="6" id="KW-0968">Cytoplasmic vesicle</keyword>
<feature type="domain" description="CUB" evidence="8">
    <location>
        <begin position="1"/>
        <end position="53"/>
    </location>
</feature>
<dbReference type="SUPFAM" id="SSF49854">
    <property type="entry name" value="Spermadhesin, CUB domain"/>
    <property type="match status" value="18"/>
</dbReference>
<comment type="subcellular location">
    <subcellularLocation>
        <location evidence="1">Cytoplasmic vesicle</location>
        <location evidence="1">Secretory vesicle</location>
    </subcellularLocation>
</comment>
<comment type="caution">
    <text evidence="9">The sequence shown here is derived from an EMBL/GenBank/DDBJ whole genome shotgun (WGS) entry which is preliminary data.</text>
</comment>
<feature type="domain" description="CUB" evidence="8">
    <location>
        <begin position="1659"/>
        <end position="1775"/>
    </location>
</feature>
<keyword evidence="5" id="KW-0325">Glycoprotein</keyword>
<keyword evidence="2" id="KW-0732">Signal</keyword>
<dbReference type="FunFam" id="2.60.120.290:FF:000047">
    <property type="entry name" value="Cubilin"/>
    <property type="match status" value="1"/>
</dbReference>
<evidence type="ECO:0000256" key="1">
    <source>
        <dbReference type="ARBA" id="ARBA00004398"/>
    </source>
</evidence>
<dbReference type="FunFam" id="2.60.120.290:FF:000013">
    <property type="entry name" value="Membrane frizzled-related protein"/>
    <property type="match status" value="6"/>
</dbReference>
<dbReference type="FunFam" id="2.60.120.290:FF:000005">
    <property type="entry name" value="Procollagen C-endopeptidase enhancer 1"/>
    <property type="match status" value="1"/>
</dbReference>
<feature type="domain" description="CUB" evidence="8">
    <location>
        <begin position="1071"/>
        <end position="1183"/>
    </location>
</feature>
<dbReference type="FunFam" id="2.60.120.290:FF:000045">
    <property type="entry name" value="Cubilin"/>
    <property type="match status" value="1"/>
</dbReference>
<dbReference type="PANTHER" id="PTHR24251">
    <property type="entry name" value="OVOCHYMASE-RELATED"/>
    <property type="match status" value="1"/>
</dbReference>
<feature type="domain" description="CUB" evidence="8">
    <location>
        <begin position="413"/>
        <end position="526"/>
    </location>
</feature>
<keyword evidence="10" id="KW-1185">Reference proteome</keyword>
<feature type="domain" description="CUB" evidence="8">
    <location>
        <begin position="772"/>
        <end position="830"/>
    </location>
</feature>
<evidence type="ECO:0000256" key="4">
    <source>
        <dbReference type="ARBA" id="ARBA00023157"/>
    </source>
</evidence>
<feature type="domain" description="CUB" evidence="8">
    <location>
        <begin position="527"/>
        <end position="648"/>
    </location>
</feature>
<dbReference type="PROSITE" id="PS01180">
    <property type="entry name" value="CUB"/>
    <property type="match status" value="18"/>
</dbReference>
<feature type="disulfide bond" evidence="7">
    <location>
        <begin position="1419"/>
        <end position="1446"/>
    </location>
</feature>
<evidence type="ECO:0000256" key="7">
    <source>
        <dbReference type="PROSITE-ProRule" id="PRU00059"/>
    </source>
</evidence>
<keyword evidence="3" id="KW-0677">Repeat</keyword>
<evidence type="ECO:0000256" key="2">
    <source>
        <dbReference type="ARBA" id="ARBA00022729"/>
    </source>
</evidence>
<feature type="domain" description="CUB" evidence="8">
    <location>
        <begin position="834"/>
        <end position="947"/>
    </location>
</feature>
<evidence type="ECO:0000313" key="9">
    <source>
        <dbReference type="EMBL" id="NXD71073.1"/>
    </source>
</evidence>
<organism evidence="9 10">
    <name type="scientific">Eolophus roseicapilla</name>
    <name type="common">Galah cockatoo</name>
    <name type="synonym">Cacatua roseicapilla</name>
    <dbReference type="NCBI Taxonomy" id="176039"/>
    <lineage>
        <taxon>Eukaryota</taxon>
        <taxon>Metazoa</taxon>
        <taxon>Chordata</taxon>
        <taxon>Craniata</taxon>
        <taxon>Vertebrata</taxon>
        <taxon>Euteleostomi</taxon>
        <taxon>Archelosauria</taxon>
        <taxon>Archosauria</taxon>
        <taxon>Dinosauria</taxon>
        <taxon>Saurischia</taxon>
        <taxon>Theropoda</taxon>
        <taxon>Coelurosauria</taxon>
        <taxon>Aves</taxon>
        <taxon>Neognathae</taxon>
        <taxon>Neoaves</taxon>
        <taxon>Telluraves</taxon>
        <taxon>Australaves</taxon>
        <taxon>Psittaciformes</taxon>
        <taxon>Cacatuidae</taxon>
        <taxon>Eolophus</taxon>
    </lineage>
</organism>
<dbReference type="GO" id="GO:0030133">
    <property type="term" value="C:transport vesicle"/>
    <property type="evidence" value="ECO:0007669"/>
    <property type="project" value="UniProtKB-SubCell"/>
</dbReference>